<evidence type="ECO:0000256" key="2">
    <source>
        <dbReference type="SAM" id="Phobius"/>
    </source>
</evidence>
<proteinExistence type="predicted"/>
<keyword evidence="2" id="KW-1133">Transmembrane helix</keyword>
<dbReference type="RefSeq" id="XP_024384563.1">
    <property type="nucleotide sequence ID" value="XM_024528795.2"/>
</dbReference>
<dbReference type="AlphaFoldDB" id="A0A2K1K3R4"/>
<dbReference type="EnsemblPlants" id="Pp3c9_18900V3.2">
    <property type="protein sequence ID" value="Pp3c9_18900V3.2"/>
    <property type="gene ID" value="Pp3c9_18900"/>
</dbReference>
<keyword evidence="2" id="KW-0472">Membrane</keyword>
<reference evidence="3 5" key="1">
    <citation type="journal article" date="2008" name="Science">
        <title>The Physcomitrella genome reveals evolutionary insights into the conquest of land by plants.</title>
        <authorList>
            <person name="Rensing S."/>
            <person name="Lang D."/>
            <person name="Zimmer A."/>
            <person name="Terry A."/>
            <person name="Salamov A."/>
            <person name="Shapiro H."/>
            <person name="Nishiyama T."/>
            <person name="Perroud P.-F."/>
            <person name="Lindquist E."/>
            <person name="Kamisugi Y."/>
            <person name="Tanahashi T."/>
            <person name="Sakakibara K."/>
            <person name="Fujita T."/>
            <person name="Oishi K."/>
            <person name="Shin-I T."/>
            <person name="Kuroki Y."/>
            <person name="Toyoda A."/>
            <person name="Suzuki Y."/>
            <person name="Hashimoto A."/>
            <person name="Yamaguchi K."/>
            <person name="Sugano A."/>
            <person name="Kohara Y."/>
            <person name="Fujiyama A."/>
            <person name="Anterola A."/>
            <person name="Aoki S."/>
            <person name="Ashton N."/>
            <person name="Barbazuk W.B."/>
            <person name="Barker E."/>
            <person name="Bennetzen J."/>
            <person name="Bezanilla M."/>
            <person name="Blankenship R."/>
            <person name="Cho S.H."/>
            <person name="Dutcher S."/>
            <person name="Estelle M."/>
            <person name="Fawcett J.A."/>
            <person name="Gundlach H."/>
            <person name="Hanada K."/>
            <person name="Heyl A."/>
            <person name="Hicks K.A."/>
            <person name="Hugh J."/>
            <person name="Lohr M."/>
            <person name="Mayer K."/>
            <person name="Melkozernov A."/>
            <person name="Murata T."/>
            <person name="Nelson D."/>
            <person name="Pils B."/>
            <person name="Prigge M."/>
            <person name="Reiss B."/>
            <person name="Renner T."/>
            <person name="Rombauts S."/>
            <person name="Rushton P."/>
            <person name="Sanderfoot A."/>
            <person name="Schween G."/>
            <person name="Shiu S.-H."/>
            <person name="Stueber K."/>
            <person name="Theodoulou F.L."/>
            <person name="Tu H."/>
            <person name="Van de Peer Y."/>
            <person name="Verrier P.J."/>
            <person name="Waters E."/>
            <person name="Wood A."/>
            <person name="Yang L."/>
            <person name="Cove D."/>
            <person name="Cuming A."/>
            <person name="Hasebe M."/>
            <person name="Lucas S."/>
            <person name="Mishler D.B."/>
            <person name="Reski R."/>
            <person name="Grigoriev I."/>
            <person name="Quatrano R.S."/>
            <person name="Boore J.L."/>
        </authorList>
    </citation>
    <scope>NUCLEOTIDE SEQUENCE [LARGE SCALE GENOMIC DNA]</scope>
    <source>
        <strain evidence="4 5">cv. Gransden 2004</strain>
    </source>
</reference>
<dbReference type="PaxDb" id="3218-PP1S89_131V6.1"/>
<evidence type="ECO:0000313" key="4">
    <source>
        <dbReference type="EnsemblPlants" id="Pp3c9_18900V3.1"/>
    </source>
</evidence>
<reference evidence="3 5" key="2">
    <citation type="journal article" date="2018" name="Plant J.">
        <title>The Physcomitrella patens chromosome-scale assembly reveals moss genome structure and evolution.</title>
        <authorList>
            <person name="Lang D."/>
            <person name="Ullrich K.K."/>
            <person name="Murat F."/>
            <person name="Fuchs J."/>
            <person name="Jenkins J."/>
            <person name="Haas F.B."/>
            <person name="Piednoel M."/>
            <person name="Gundlach H."/>
            <person name="Van Bel M."/>
            <person name="Meyberg R."/>
            <person name="Vives C."/>
            <person name="Morata J."/>
            <person name="Symeonidi A."/>
            <person name="Hiss M."/>
            <person name="Muchero W."/>
            <person name="Kamisugi Y."/>
            <person name="Saleh O."/>
            <person name="Blanc G."/>
            <person name="Decker E.L."/>
            <person name="van Gessel N."/>
            <person name="Grimwood J."/>
            <person name="Hayes R.D."/>
            <person name="Graham S.W."/>
            <person name="Gunter L.E."/>
            <person name="McDaniel S.F."/>
            <person name="Hoernstein S.N.W."/>
            <person name="Larsson A."/>
            <person name="Li F.W."/>
            <person name="Perroud P.F."/>
            <person name="Phillips J."/>
            <person name="Ranjan P."/>
            <person name="Rokshar D.S."/>
            <person name="Rothfels C.J."/>
            <person name="Schneider L."/>
            <person name="Shu S."/>
            <person name="Stevenson D.W."/>
            <person name="Thummler F."/>
            <person name="Tillich M."/>
            <person name="Villarreal Aguilar J.C."/>
            <person name="Widiez T."/>
            <person name="Wong G.K."/>
            <person name="Wymore A."/>
            <person name="Zhang Y."/>
            <person name="Zimmer A.D."/>
            <person name="Quatrano R.S."/>
            <person name="Mayer K.F.X."/>
            <person name="Goodstein D."/>
            <person name="Casacuberta J.M."/>
            <person name="Vandepoele K."/>
            <person name="Reski R."/>
            <person name="Cuming A.C."/>
            <person name="Tuskan G.A."/>
            <person name="Maumus F."/>
            <person name="Salse J."/>
            <person name="Schmutz J."/>
            <person name="Rensing S.A."/>
        </authorList>
    </citation>
    <scope>NUCLEOTIDE SEQUENCE [LARGE SCALE GENOMIC DNA]</scope>
    <source>
        <strain evidence="4 5">cv. Gransden 2004</strain>
    </source>
</reference>
<dbReference type="Gramene" id="Pp3c9_18900V3.1">
    <property type="protein sequence ID" value="Pp3c9_18900V3.1"/>
    <property type="gene ID" value="Pp3c9_18900"/>
</dbReference>
<dbReference type="EMBL" id="ABEU02000009">
    <property type="protein sequence ID" value="PNR48422.1"/>
    <property type="molecule type" value="Genomic_DNA"/>
</dbReference>
<feature type="transmembrane region" description="Helical" evidence="2">
    <location>
        <begin position="202"/>
        <end position="229"/>
    </location>
</feature>
<feature type="compositionally biased region" description="Low complexity" evidence="1">
    <location>
        <begin position="145"/>
        <end position="166"/>
    </location>
</feature>
<dbReference type="GO" id="GO:0009507">
    <property type="term" value="C:chloroplast"/>
    <property type="evidence" value="ECO:0000318"/>
    <property type="project" value="GO_Central"/>
</dbReference>
<dbReference type="STRING" id="3218.A0A2K1K3R4"/>
<feature type="region of interest" description="Disordered" evidence="1">
    <location>
        <begin position="145"/>
        <end position="167"/>
    </location>
</feature>
<dbReference type="EnsemblPlants" id="Pp3c9_18900V3.1">
    <property type="protein sequence ID" value="Pp3c9_18900V3.1"/>
    <property type="gene ID" value="Pp3c9_18900"/>
</dbReference>
<dbReference type="OrthoDB" id="542507at2759"/>
<accession>A0A2K1K3R4</accession>
<evidence type="ECO:0000256" key="1">
    <source>
        <dbReference type="SAM" id="MobiDB-lite"/>
    </source>
</evidence>
<dbReference type="PANTHER" id="PTHR33975:SF2">
    <property type="entry name" value="MYELIN-ASSOCIATED OLIGODENDROCYTE BASIC PROTEIN"/>
    <property type="match status" value="1"/>
</dbReference>
<protein>
    <submittedName>
        <fullName evidence="3 4">Uncharacterized protein</fullName>
    </submittedName>
</protein>
<dbReference type="PANTHER" id="PTHR33975">
    <property type="entry name" value="MYELIN-ASSOCIATED OLIGODENDROCYTE BASIC PROTEIN"/>
    <property type="match status" value="1"/>
</dbReference>
<dbReference type="OMA" id="PEYCTSA"/>
<dbReference type="GeneID" id="112286674"/>
<dbReference type="Pfam" id="PF07466">
    <property type="entry name" value="DUF1517"/>
    <property type="match status" value="1"/>
</dbReference>
<dbReference type="InterPro" id="IPR010903">
    <property type="entry name" value="DUF1517"/>
</dbReference>
<name>A0A2K1K3R4_PHYPA</name>
<dbReference type="Gramene" id="Pp3c9_18900V3.2">
    <property type="protein sequence ID" value="Pp3c9_18900V3.2"/>
    <property type="gene ID" value="Pp3c9_18900"/>
</dbReference>
<sequence>MAFATYACLRPTNFPLSTADSPHTVPRYSRNSLAFRLSSHFLGTELSFRTRTLPVTNERRVFSCVNSGNVAGEDIDVLSTPKAREDKLWSRLLKRGSEIVSENVNRFSKPAMAIVLSLLLLQSNPELALAAGGGRVGGRVGGGSSFSSKSFSAPSRSYSAPSGGYSRPERSYVAPSPGFSYAVPYAAPSPFFGRSYYSAPTYGIGFGGGGLFFFVLLGFIVLQSIYGFVSEGSKSGGSTLFTGSQKTSVVKLQVGLLGMARTLQKDLDRIANQADTTTAEGLHSVLTETCLALMRHPEYCTSAFASTDVNRSAAGAEERFNNLSLEERAKFDAETLINVNNLRKKIMAAPKSERLNNEYIVVTILVAADGEFKLPAINSNADLKAALRKLGSIPTDAIQSVEVLWTPQDEDDTLNERELLRDYPLLLSL</sequence>
<organism evidence="3">
    <name type="scientific">Physcomitrium patens</name>
    <name type="common">Spreading-leaved earth moss</name>
    <name type="synonym">Physcomitrella patens</name>
    <dbReference type="NCBI Taxonomy" id="3218"/>
    <lineage>
        <taxon>Eukaryota</taxon>
        <taxon>Viridiplantae</taxon>
        <taxon>Streptophyta</taxon>
        <taxon>Embryophyta</taxon>
        <taxon>Bryophyta</taxon>
        <taxon>Bryophytina</taxon>
        <taxon>Bryopsida</taxon>
        <taxon>Funariidae</taxon>
        <taxon>Funariales</taxon>
        <taxon>Funariaceae</taxon>
        <taxon>Physcomitrium</taxon>
    </lineage>
</organism>
<gene>
    <name evidence="4" type="primary">LOC112286674</name>
    <name evidence="3" type="ORF">PHYPA_012898</name>
</gene>
<keyword evidence="2" id="KW-0812">Transmembrane</keyword>
<evidence type="ECO:0000313" key="5">
    <source>
        <dbReference type="Proteomes" id="UP000006727"/>
    </source>
</evidence>
<evidence type="ECO:0000313" key="3">
    <source>
        <dbReference type="EMBL" id="PNR48422.1"/>
    </source>
</evidence>
<reference evidence="4" key="3">
    <citation type="submission" date="2020-12" db="UniProtKB">
        <authorList>
            <consortium name="EnsemblPlants"/>
        </authorList>
    </citation>
    <scope>IDENTIFICATION</scope>
</reference>
<dbReference type="InterPro" id="IPR053023">
    <property type="entry name" value="FLAP_modulator"/>
</dbReference>
<keyword evidence="5" id="KW-1185">Reference proteome</keyword>
<dbReference type="Proteomes" id="UP000006727">
    <property type="component" value="Chromosome 9"/>
</dbReference>